<proteinExistence type="predicted"/>
<evidence type="ECO:0000313" key="13">
    <source>
        <dbReference type="EMBL" id="CAL5131438.1"/>
    </source>
</evidence>
<dbReference type="AlphaFoldDB" id="A0AAV2T1Y0"/>
<comment type="caution">
    <text evidence="13">The sequence shown here is derived from an EMBL/GenBank/DDBJ whole genome shotgun (WGS) entry which is preliminary data.</text>
</comment>
<dbReference type="GO" id="GO:0005634">
    <property type="term" value="C:nucleus"/>
    <property type="evidence" value="ECO:0007669"/>
    <property type="project" value="UniProtKB-SubCell"/>
</dbReference>
<dbReference type="Proteomes" id="UP001497525">
    <property type="component" value="Unassembled WGS sequence"/>
</dbReference>
<comment type="subcellular location">
    <subcellularLocation>
        <location evidence="1">Nucleus</location>
    </subcellularLocation>
</comment>
<dbReference type="Pfam" id="PF00076">
    <property type="entry name" value="RRM_1"/>
    <property type="match status" value="1"/>
</dbReference>
<evidence type="ECO:0000256" key="11">
    <source>
        <dbReference type="SAM" id="MobiDB-lite"/>
    </source>
</evidence>
<evidence type="ECO:0000259" key="12">
    <source>
        <dbReference type="PROSITE" id="PS50102"/>
    </source>
</evidence>
<organism evidence="13 14">
    <name type="scientific">Calicophoron daubneyi</name>
    <name type="common">Rumen fluke</name>
    <name type="synonym">Paramphistomum daubneyi</name>
    <dbReference type="NCBI Taxonomy" id="300641"/>
    <lineage>
        <taxon>Eukaryota</taxon>
        <taxon>Metazoa</taxon>
        <taxon>Spiralia</taxon>
        <taxon>Lophotrochozoa</taxon>
        <taxon>Platyhelminthes</taxon>
        <taxon>Trematoda</taxon>
        <taxon>Digenea</taxon>
        <taxon>Plagiorchiida</taxon>
        <taxon>Pronocephalata</taxon>
        <taxon>Paramphistomoidea</taxon>
        <taxon>Paramphistomidae</taxon>
        <taxon>Calicophoron</taxon>
    </lineage>
</organism>
<evidence type="ECO:0000256" key="5">
    <source>
        <dbReference type="ARBA" id="ARBA00023187"/>
    </source>
</evidence>
<keyword evidence="3" id="KW-0507">mRNA processing</keyword>
<dbReference type="InterPro" id="IPR051106">
    <property type="entry name" value="RNA-bind/splicing_reg"/>
</dbReference>
<feature type="compositionally biased region" description="Basic residues" evidence="11">
    <location>
        <begin position="89"/>
        <end position="115"/>
    </location>
</feature>
<keyword evidence="4 10" id="KW-0694">RNA-binding</keyword>
<evidence type="ECO:0000313" key="14">
    <source>
        <dbReference type="Proteomes" id="UP001497525"/>
    </source>
</evidence>
<dbReference type="PANTHER" id="PTHR48028:SF4">
    <property type="entry name" value="SC35-LIKE SPLICING FACTOR"/>
    <property type="match status" value="1"/>
</dbReference>
<dbReference type="GO" id="GO:0006397">
    <property type="term" value="P:mRNA processing"/>
    <property type="evidence" value="ECO:0007669"/>
    <property type="project" value="UniProtKB-KW"/>
</dbReference>
<dbReference type="InterPro" id="IPR012677">
    <property type="entry name" value="Nucleotide-bd_a/b_plait_sf"/>
</dbReference>
<gene>
    <name evidence="13" type="ORF">CDAUBV1_LOCUS3864</name>
</gene>
<evidence type="ECO:0000256" key="9">
    <source>
        <dbReference type="ARBA" id="ARBA00032663"/>
    </source>
</evidence>
<evidence type="ECO:0000256" key="1">
    <source>
        <dbReference type="ARBA" id="ARBA00004123"/>
    </source>
</evidence>
<dbReference type="GO" id="GO:0003723">
    <property type="term" value="F:RNA binding"/>
    <property type="evidence" value="ECO:0007669"/>
    <property type="project" value="UniProtKB-UniRule"/>
</dbReference>
<feature type="compositionally biased region" description="Basic and acidic residues" evidence="11">
    <location>
        <begin position="120"/>
        <end position="135"/>
    </location>
</feature>
<accession>A0AAV2T1Y0</accession>
<dbReference type="PANTHER" id="PTHR48028">
    <property type="entry name" value="GLYCINE-RICH RNA-BINDING PROTEIN RZ1A"/>
    <property type="match status" value="1"/>
</dbReference>
<reference evidence="13" key="1">
    <citation type="submission" date="2024-06" db="EMBL/GenBank/DDBJ databases">
        <authorList>
            <person name="Liu X."/>
            <person name="Lenzi L."/>
            <person name="Haldenby T S."/>
            <person name="Uol C."/>
        </authorList>
    </citation>
    <scope>NUCLEOTIDE SEQUENCE</scope>
</reference>
<evidence type="ECO:0000256" key="10">
    <source>
        <dbReference type="PROSITE-ProRule" id="PRU00176"/>
    </source>
</evidence>
<dbReference type="GO" id="GO:0008380">
    <property type="term" value="P:RNA splicing"/>
    <property type="evidence" value="ECO:0007669"/>
    <property type="project" value="UniProtKB-KW"/>
</dbReference>
<dbReference type="InterPro" id="IPR000504">
    <property type="entry name" value="RRM_dom"/>
</dbReference>
<keyword evidence="6" id="KW-0539">Nucleus</keyword>
<dbReference type="InterPro" id="IPR035979">
    <property type="entry name" value="RBD_domain_sf"/>
</dbReference>
<feature type="region of interest" description="Disordered" evidence="11">
    <location>
        <begin position="84"/>
        <end position="153"/>
    </location>
</feature>
<evidence type="ECO:0000256" key="6">
    <source>
        <dbReference type="ARBA" id="ARBA00023242"/>
    </source>
</evidence>
<keyword evidence="5" id="KW-0508">mRNA splicing</keyword>
<dbReference type="SUPFAM" id="SSF54928">
    <property type="entry name" value="RNA-binding domain, RBD"/>
    <property type="match status" value="1"/>
</dbReference>
<feature type="domain" description="RRM" evidence="12">
    <location>
        <begin position="15"/>
        <end position="93"/>
    </location>
</feature>
<protein>
    <recommendedName>
        <fullName evidence="2">Serine/arginine-rich splicing factor 2</fullName>
    </recommendedName>
    <alternativeName>
        <fullName evidence="9">Splicing component, 35 kDa</fullName>
    </alternativeName>
    <alternativeName>
        <fullName evidence="8">Splicing factor SC35</fullName>
    </alternativeName>
    <alternativeName>
        <fullName evidence="7">Splicing factor, arginine/serine-rich 2</fullName>
    </alternativeName>
</protein>
<evidence type="ECO:0000256" key="2">
    <source>
        <dbReference type="ARBA" id="ARBA00015058"/>
    </source>
</evidence>
<dbReference type="SMART" id="SM00360">
    <property type="entry name" value="RRM"/>
    <property type="match status" value="1"/>
</dbReference>
<dbReference type="EMBL" id="CAXLJL010000092">
    <property type="protein sequence ID" value="CAL5131438.1"/>
    <property type="molecule type" value="Genomic_DNA"/>
</dbReference>
<dbReference type="PROSITE" id="PS50102">
    <property type="entry name" value="RRM"/>
    <property type="match status" value="1"/>
</dbReference>
<evidence type="ECO:0000256" key="4">
    <source>
        <dbReference type="ARBA" id="ARBA00022884"/>
    </source>
</evidence>
<dbReference type="Gene3D" id="3.30.70.330">
    <property type="match status" value="1"/>
</dbReference>
<evidence type="ECO:0000256" key="3">
    <source>
        <dbReference type="ARBA" id="ARBA00022664"/>
    </source>
</evidence>
<dbReference type="CDD" id="cd12311">
    <property type="entry name" value="RRM_SRSF2_SRSF8"/>
    <property type="match status" value="1"/>
</dbReference>
<evidence type="ECO:0000256" key="8">
    <source>
        <dbReference type="ARBA" id="ARBA00029667"/>
    </source>
</evidence>
<sequence length="153" mass="18206">MDHYARSPPKIEGMVSLKVDNLAYRTTIDDLRRVFSRYGEVGDIYIPRDPYTFESRGFAFVRYCTDYEADDAIRGMDGRRIDGREIRVQRAKYGRPNPNRRRRSTSPRRNGRRSRSFSPMRDRRPSSRGRRDDRFAGPPPPRRFSRSDSRERR</sequence>
<evidence type="ECO:0000256" key="7">
    <source>
        <dbReference type="ARBA" id="ARBA00029589"/>
    </source>
</evidence>
<name>A0AAV2T1Y0_CALDB</name>